<gene>
    <name evidence="7" type="ORF">CCHL11_03632</name>
</gene>
<dbReference type="Pfam" id="PF01494">
    <property type="entry name" value="FAD_binding_3"/>
    <property type="match status" value="1"/>
</dbReference>
<feature type="domain" description="FAD-binding" evidence="6">
    <location>
        <begin position="6"/>
        <end position="339"/>
    </location>
</feature>
<dbReference type="InterPro" id="IPR036188">
    <property type="entry name" value="FAD/NAD-bd_sf"/>
</dbReference>
<keyword evidence="8" id="KW-1185">Reference proteome</keyword>
<keyword evidence="2" id="KW-0285">Flavoprotein</keyword>
<dbReference type="STRING" id="708187.A0A1Q8RS66"/>
<dbReference type="InterPro" id="IPR002938">
    <property type="entry name" value="FAD-bd"/>
</dbReference>
<evidence type="ECO:0000256" key="3">
    <source>
        <dbReference type="ARBA" id="ARBA00022827"/>
    </source>
</evidence>
<dbReference type="PANTHER" id="PTHR13789:SF316">
    <property type="entry name" value="FAD-BINDING DOMAIN-CONTAINING PROTEIN"/>
    <property type="match status" value="1"/>
</dbReference>
<name>A0A1Q8RS66_9PEZI</name>
<dbReference type="SUPFAM" id="SSF51905">
    <property type="entry name" value="FAD/NAD(P)-binding domain"/>
    <property type="match status" value="1"/>
</dbReference>
<dbReference type="Proteomes" id="UP000186583">
    <property type="component" value="Unassembled WGS sequence"/>
</dbReference>
<reference evidence="7 8" key="1">
    <citation type="submission" date="2016-11" db="EMBL/GenBank/DDBJ databases">
        <title>Draft Genome Assembly of Colletotrichum chlorophyti a pathogen of herbaceous plants.</title>
        <authorList>
            <person name="Gan P."/>
            <person name="Narusaka M."/>
            <person name="Tsushima A."/>
            <person name="Narusaka Y."/>
            <person name="Takano Y."/>
            <person name="Shirasu K."/>
        </authorList>
    </citation>
    <scope>NUCLEOTIDE SEQUENCE [LARGE SCALE GENOMIC DNA]</scope>
    <source>
        <strain evidence="7 8">NTL11</strain>
    </source>
</reference>
<evidence type="ECO:0000256" key="2">
    <source>
        <dbReference type="ARBA" id="ARBA00022630"/>
    </source>
</evidence>
<dbReference type="AlphaFoldDB" id="A0A1Q8RS66"/>
<sequence length="424" mass="46820">MAKSQYEVAVIGGGIAGMALALSLASHSISSTIYEMRSPTPQPHHAGGGMMLSPSALRILDSLSLYAPLLEHAYRFDYVYYKDRSETTVDRFPLGGASEFGYDAVRIFRQELVDVLARACVDRGVRIKYGAQAKFVGVVREDEESVEFELGSGQRRRAGLLVGADGIHSRVRNSYVAPDVKPGFVGLAALTYAVPTAQLRVPEDKDYVFPVSVASSNGVFVLAPQGVDGREMLAGTQVPFDAERAALPREALLAGKEALKARLRQNEEAWPDVVRSALEGIRDETINVWPFYMLPALGRWASQKGRVVVIGDAAHAFPPTTGQGASMAFEDAVSLALVLKKCRDSEGAIGWEDAVGFWQGMRTERLRDLVVLTKKLNNKRLPSEEMAKLPKEEVWFEEGEGQMRWLYEPEIEARIEEWVRDKTQ</sequence>
<keyword evidence="3" id="KW-0274">FAD</keyword>
<comment type="similarity">
    <text evidence="1">Belongs to the paxM FAD-dependent monooxygenase family.</text>
</comment>
<dbReference type="Gene3D" id="3.50.50.60">
    <property type="entry name" value="FAD/NAD(P)-binding domain"/>
    <property type="match status" value="1"/>
</dbReference>
<evidence type="ECO:0000256" key="4">
    <source>
        <dbReference type="ARBA" id="ARBA00023002"/>
    </source>
</evidence>
<proteinExistence type="inferred from homology"/>
<dbReference type="OrthoDB" id="16820at2759"/>
<organism evidence="7 8">
    <name type="scientific">Colletotrichum chlorophyti</name>
    <dbReference type="NCBI Taxonomy" id="708187"/>
    <lineage>
        <taxon>Eukaryota</taxon>
        <taxon>Fungi</taxon>
        <taxon>Dikarya</taxon>
        <taxon>Ascomycota</taxon>
        <taxon>Pezizomycotina</taxon>
        <taxon>Sordariomycetes</taxon>
        <taxon>Hypocreomycetidae</taxon>
        <taxon>Glomerellales</taxon>
        <taxon>Glomerellaceae</taxon>
        <taxon>Colletotrichum</taxon>
    </lineage>
</organism>
<evidence type="ECO:0000259" key="6">
    <source>
        <dbReference type="Pfam" id="PF01494"/>
    </source>
</evidence>
<dbReference type="GO" id="GO:0071949">
    <property type="term" value="F:FAD binding"/>
    <property type="evidence" value="ECO:0007669"/>
    <property type="project" value="InterPro"/>
</dbReference>
<evidence type="ECO:0000256" key="5">
    <source>
        <dbReference type="ARBA" id="ARBA00023033"/>
    </source>
</evidence>
<dbReference type="PANTHER" id="PTHR13789">
    <property type="entry name" value="MONOOXYGENASE"/>
    <property type="match status" value="1"/>
</dbReference>
<dbReference type="PRINTS" id="PR00420">
    <property type="entry name" value="RNGMNOXGNASE"/>
</dbReference>
<evidence type="ECO:0000256" key="1">
    <source>
        <dbReference type="ARBA" id="ARBA00007992"/>
    </source>
</evidence>
<dbReference type="EMBL" id="MPGH01000101">
    <property type="protein sequence ID" value="OLN87168.1"/>
    <property type="molecule type" value="Genomic_DNA"/>
</dbReference>
<dbReference type="InterPro" id="IPR050493">
    <property type="entry name" value="FAD-dep_Monooxygenase_BioMet"/>
</dbReference>
<protein>
    <submittedName>
        <fullName evidence="7">Putative oxidoreductase YetM</fullName>
    </submittedName>
</protein>
<accession>A0A1Q8RS66</accession>
<evidence type="ECO:0000313" key="7">
    <source>
        <dbReference type="EMBL" id="OLN87168.1"/>
    </source>
</evidence>
<keyword evidence="5" id="KW-0503">Monooxygenase</keyword>
<evidence type="ECO:0000313" key="8">
    <source>
        <dbReference type="Proteomes" id="UP000186583"/>
    </source>
</evidence>
<dbReference type="GO" id="GO:0004497">
    <property type="term" value="F:monooxygenase activity"/>
    <property type="evidence" value="ECO:0007669"/>
    <property type="project" value="UniProtKB-KW"/>
</dbReference>
<comment type="caution">
    <text evidence="7">The sequence shown here is derived from an EMBL/GenBank/DDBJ whole genome shotgun (WGS) entry which is preliminary data.</text>
</comment>
<keyword evidence="4" id="KW-0560">Oxidoreductase</keyword>